<dbReference type="PROSITE" id="PS51318">
    <property type="entry name" value="TAT"/>
    <property type="match status" value="1"/>
</dbReference>
<feature type="signal peptide" evidence="3">
    <location>
        <begin position="1"/>
        <end position="29"/>
    </location>
</feature>
<keyword evidence="1 3" id="KW-0732">Signal</keyword>
<feature type="compositionally biased region" description="Acidic residues" evidence="2">
    <location>
        <begin position="122"/>
        <end position="145"/>
    </location>
</feature>
<feature type="compositionally biased region" description="Basic and acidic residues" evidence="2">
    <location>
        <begin position="109"/>
        <end position="121"/>
    </location>
</feature>
<name>A0ABT6ZPA7_9ACTN</name>
<dbReference type="PANTHER" id="PTHR15462:SF19">
    <property type="entry name" value="PEPTIDASE S1 DOMAIN-CONTAINING PROTEIN"/>
    <property type="match status" value="1"/>
</dbReference>
<feature type="region of interest" description="Disordered" evidence="2">
    <location>
        <begin position="29"/>
        <end position="80"/>
    </location>
</feature>
<accession>A0ABT6ZPA7</accession>
<dbReference type="SUPFAM" id="SSF50494">
    <property type="entry name" value="Trypsin-like serine proteases"/>
    <property type="match status" value="1"/>
</dbReference>
<evidence type="ECO:0000256" key="3">
    <source>
        <dbReference type="SAM" id="SignalP"/>
    </source>
</evidence>
<dbReference type="PROSITE" id="PS51257">
    <property type="entry name" value="PROKAR_LIPOPROTEIN"/>
    <property type="match status" value="1"/>
</dbReference>
<sequence length="408" mass="43322">MPSIARSARRRSVLAAAAVVAALTVTATACGPGDDEADDKPSTSVSEGQEAGKDVKEDLGLPKDLPSDLPTSLEDLDKWKSGEWKNWDREKWLSEAKEFFNPIIKDLWDPDRMKDADGNDREVDDSDIDDSESGGDNGTGEDEGVTDAQPDPVKATPVKTPYNQDDLPVGKVFMDTPKGAMVCSGAVVKDPNNPGRSNLVATAGHCVHGGKGKGWFRNVVFVPDYNPKGLPNAQLESAPKADVAPDGIWWAKHARTTDHWINTGADKGGKGAQQDFAVIQVQPEDKSSSASLEQKVGGAVQVSFNTPRVKSLSSLTANGYPAAPPFDGSKMYQCADKPGRLTLDPQQPTMYRIGCTMTAGASGGPWLDSSGKRLLSVTSIGPVTADWLAGARLGKEAKGVFDAVSKQS</sequence>
<evidence type="ECO:0000313" key="5">
    <source>
        <dbReference type="Proteomes" id="UP001214441"/>
    </source>
</evidence>
<protein>
    <submittedName>
        <fullName evidence="4">Trypsin-like peptidase domain-containing protein</fullName>
    </submittedName>
</protein>
<dbReference type="InterPro" id="IPR043504">
    <property type="entry name" value="Peptidase_S1_PA_chymotrypsin"/>
</dbReference>
<dbReference type="InterPro" id="IPR009003">
    <property type="entry name" value="Peptidase_S1_PA"/>
</dbReference>
<evidence type="ECO:0000256" key="1">
    <source>
        <dbReference type="ARBA" id="ARBA00022729"/>
    </source>
</evidence>
<dbReference type="InterPro" id="IPR006311">
    <property type="entry name" value="TAT_signal"/>
</dbReference>
<keyword evidence="5" id="KW-1185">Reference proteome</keyword>
<feature type="compositionally biased region" description="Basic and acidic residues" evidence="2">
    <location>
        <begin position="50"/>
        <end position="61"/>
    </location>
</feature>
<evidence type="ECO:0000313" key="4">
    <source>
        <dbReference type="EMBL" id="MDJ1130897.1"/>
    </source>
</evidence>
<dbReference type="InterPro" id="IPR050966">
    <property type="entry name" value="Glutamyl_endopeptidase"/>
</dbReference>
<reference evidence="4 5" key="1">
    <citation type="submission" date="2023-05" db="EMBL/GenBank/DDBJ databases">
        <title>Streptantibioticus silvisoli sp. nov., acidotolerant actinomycetes 1 from pine litter.</title>
        <authorList>
            <person name="Swiecimska M."/>
            <person name="Golinska P."/>
            <person name="Sangal V."/>
            <person name="Wachnowicz B."/>
            <person name="Goodfellow M."/>
        </authorList>
    </citation>
    <scope>NUCLEOTIDE SEQUENCE [LARGE SCALE GENOMIC DNA]</scope>
    <source>
        <strain evidence="4 5">DSM 42109</strain>
    </source>
</reference>
<feature type="chain" id="PRO_5047334724" evidence="3">
    <location>
        <begin position="30"/>
        <end position="408"/>
    </location>
</feature>
<dbReference type="Gene3D" id="2.40.10.10">
    <property type="entry name" value="Trypsin-like serine proteases"/>
    <property type="match status" value="2"/>
</dbReference>
<comment type="caution">
    <text evidence="4">The sequence shown here is derived from an EMBL/GenBank/DDBJ whole genome shotgun (WGS) entry which is preliminary data.</text>
</comment>
<dbReference type="PANTHER" id="PTHR15462">
    <property type="entry name" value="SERINE PROTEASE"/>
    <property type="match status" value="1"/>
</dbReference>
<gene>
    <name evidence="4" type="ORF">NMN56_002810</name>
</gene>
<organism evidence="4 5">
    <name type="scientific">Streptomyces iconiensis</name>
    <dbReference type="NCBI Taxonomy" id="1384038"/>
    <lineage>
        <taxon>Bacteria</taxon>
        <taxon>Bacillati</taxon>
        <taxon>Actinomycetota</taxon>
        <taxon>Actinomycetes</taxon>
        <taxon>Kitasatosporales</taxon>
        <taxon>Streptomycetaceae</taxon>
        <taxon>Streptomyces</taxon>
    </lineage>
</organism>
<feature type="region of interest" description="Disordered" evidence="2">
    <location>
        <begin position="109"/>
        <end position="168"/>
    </location>
</feature>
<evidence type="ECO:0000256" key="2">
    <source>
        <dbReference type="SAM" id="MobiDB-lite"/>
    </source>
</evidence>
<dbReference type="RefSeq" id="WP_274043496.1">
    <property type="nucleotide sequence ID" value="NZ_JANCPR020000002.1"/>
</dbReference>
<proteinExistence type="predicted"/>
<dbReference type="EMBL" id="JANCPR020000002">
    <property type="protein sequence ID" value="MDJ1130897.1"/>
    <property type="molecule type" value="Genomic_DNA"/>
</dbReference>
<dbReference type="Proteomes" id="UP001214441">
    <property type="component" value="Unassembled WGS sequence"/>
</dbReference>